<sequence length="33" mass="3539">MLNEGRSPTSGCVKRLIALLKAADEDALPSPER</sequence>
<name>B8I9W6_METNO</name>
<dbReference type="EMBL" id="CP001349">
    <property type="protein sequence ID" value="ACL57194.1"/>
    <property type="molecule type" value="Genomic_DNA"/>
</dbReference>
<proteinExistence type="predicted"/>
<keyword evidence="2" id="KW-1185">Reference proteome</keyword>
<accession>B8I9W6</accession>
<gene>
    <name evidence="1" type="ordered locus">Mnod_2214</name>
</gene>
<reference evidence="1 2" key="1">
    <citation type="submission" date="2009-01" db="EMBL/GenBank/DDBJ databases">
        <title>Complete sequence of chromosome of Methylobacterium nodulans ORS 2060.</title>
        <authorList>
            <consortium name="US DOE Joint Genome Institute"/>
            <person name="Lucas S."/>
            <person name="Copeland A."/>
            <person name="Lapidus A."/>
            <person name="Glavina del Rio T."/>
            <person name="Dalin E."/>
            <person name="Tice H."/>
            <person name="Bruce D."/>
            <person name="Goodwin L."/>
            <person name="Pitluck S."/>
            <person name="Sims D."/>
            <person name="Brettin T."/>
            <person name="Detter J.C."/>
            <person name="Han C."/>
            <person name="Larimer F."/>
            <person name="Land M."/>
            <person name="Hauser L."/>
            <person name="Kyrpides N."/>
            <person name="Ivanova N."/>
            <person name="Marx C.J."/>
            <person name="Richardson P."/>
        </authorList>
    </citation>
    <scope>NUCLEOTIDE SEQUENCE [LARGE SCALE GENOMIC DNA]</scope>
    <source>
        <strain evidence="2">LMG 21967 / CNCM I-2342 / ORS 2060</strain>
    </source>
</reference>
<dbReference type="HOGENOM" id="CLU_3382685_0_0_5"/>
<protein>
    <submittedName>
        <fullName evidence="1">Uncharacterized protein</fullName>
    </submittedName>
</protein>
<dbReference type="AlphaFoldDB" id="B8I9W6"/>
<evidence type="ECO:0000313" key="1">
    <source>
        <dbReference type="EMBL" id="ACL57194.1"/>
    </source>
</evidence>
<organism evidence="1 2">
    <name type="scientific">Methylobacterium nodulans (strain LMG 21967 / CNCM I-2342 / ORS 2060)</name>
    <dbReference type="NCBI Taxonomy" id="460265"/>
    <lineage>
        <taxon>Bacteria</taxon>
        <taxon>Pseudomonadati</taxon>
        <taxon>Pseudomonadota</taxon>
        <taxon>Alphaproteobacteria</taxon>
        <taxon>Hyphomicrobiales</taxon>
        <taxon>Methylobacteriaceae</taxon>
        <taxon>Methylobacterium</taxon>
    </lineage>
</organism>
<evidence type="ECO:0000313" key="2">
    <source>
        <dbReference type="Proteomes" id="UP000008207"/>
    </source>
</evidence>
<dbReference type="Proteomes" id="UP000008207">
    <property type="component" value="Chromosome"/>
</dbReference>
<dbReference type="KEGG" id="mno:Mnod_2214"/>